<reference evidence="2" key="1">
    <citation type="submission" date="2015-11" db="EMBL/GenBank/DDBJ databases">
        <title>De novo transcriptome assembly of four potential Pierce s Disease insect vectors from Arizona vineyards.</title>
        <authorList>
            <person name="Tassone E.E."/>
        </authorList>
    </citation>
    <scope>NUCLEOTIDE SEQUENCE</scope>
</reference>
<accession>A0A1B6ELF8</accession>
<evidence type="ECO:0000313" key="2">
    <source>
        <dbReference type="EMBL" id="JAS38768.1"/>
    </source>
</evidence>
<proteinExistence type="predicted"/>
<feature type="signal peptide" evidence="1">
    <location>
        <begin position="1"/>
        <end position="28"/>
    </location>
</feature>
<name>A0A1B6ELF8_9HEMI</name>
<organism evidence="2">
    <name type="scientific">Cuerna arida</name>
    <dbReference type="NCBI Taxonomy" id="1464854"/>
    <lineage>
        <taxon>Eukaryota</taxon>
        <taxon>Metazoa</taxon>
        <taxon>Ecdysozoa</taxon>
        <taxon>Arthropoda</taxon>
        <taxon>Hexapoda</taxon>
        <taxon>Insecta</taxon>
        <taxon>Pterygota</taxon>
        <taxon>Neoptera</taxon>
        <taxon>Paraneoptera</taxon>
        <taxon>Hemiptera</taxon>
        <taxon>Auchenorrhyncha</taxon>
        <taxon>Membracoidea</taxon>
        <taxon>Cicadellidae</taxon>
        <taxon>Cicadellinae</taxon>
        <taxon>Proconiini</taxon>
        <taxon>Cuerna</taxon>
    </lineage>
</organism>
<dbReference type="EMBL" id="GECZ01031001">
    <property type="protein sequence ID" value="JAS38768.1"/>
    <property type="molecule type" value="Transcribed_RNA"/>
</dbReference>
<dbReference type="AlphaFoldDB" id="A0A1B6ELF8"/>
<evidence type="ECO:0000256" key="1">
    <source>
        <dbReference type="SAM" id="SignalP"/>
    </source>
</evidence>
<feature type="non-terminal residue" evidence="2">
    <location>
        <position position="120"/>
    </location>
</feature>
<protein>
    <submittedName>
        <fullName evidence="2">Uncharacterized protein</fullName>
    </submittedName>
</protein>
<keyword evidence="1" id="KW-0732">Signal</keyword>
<feature type="chain" id="PRO_5008582178" evidence="1">
    <location>
        <begin position="29"/>
        <end position="120"/>
    </location>
</feature>
<sequence>QCRAAVGNMVINQQSWFCLCVCIAAAQAAMSDVYSQLPGGVLPNPVKYFKPSPEDQVAMESQVQDNSVASANSVRAQQPRLGFPLYTGTSGSGYSTTSPGVYSPIKLDLGGVLLGTVLGL</sequence>
<gene>
    <name evidence="2" type="ORF">g.47125</name>
</gene>
<feature type="non-terminal residue" evidence="2">
    <location>
        <position position="1"/>
    </location>
</feature>